<proteinExistence type="predicted"/>
<protein>
    <submittedName>
        <fullName evidence="2">Uncharacterized protein</fullName>
    </submittedName>
</protein>
<evidence type="ECO:0000313" key="2">
    <source>
        <dbReference type="EMBL" id="KAK4310736.1"/>
    </source>
</evidence>
<keyword evidence="3" id="KW-1185">Reference proteome</keyword>
<evidence type="ECO:0000313" key="3">
    <source>
        <dbReference type="Proteomes" id="UP001292094"/>
    </source>
</evidence>
<dbReference type="EMBL" id="JAWZYT010001602">
    <property type="protein sequence ID" value="KAK4310736.1"/>
    <property type="molecule type" value="Genomic_DNA"/>
</dbReference>
<accession>A0AAE1PMT8</accession>
<gene>
    <name evidence="2" type="ORF">Pmani_017722</name>
</gene>
<feature type="region of interest" description="Disordered" evidence="1">
    <location>
        <begin position="35"/>
        <end position="67"/>
    </location>
</feature>
<evidence type="ECO:0000256" key="1">
    <source>
        <dbReference type="SAM" id="MobiDB-lite"/>
    </source>
</evidence>
<name>A0AAE1PMT8_9EUCA</name>
<organism evidence="2 3">
    <name type="scientific">Petrolisthes manimaculis</name>
    <dbReference type="NCBI Taxonomy" id="1843537"/>
    <lineage>
        <taxon>Eukaryota</taxon>
        <taxon>Metazoa</taxon>
        <taxon>Ecdysozoa</taxon>
        <taxon>Arthropoda</taxon>
        <taxon>Crustacea</taxon>
        <taxon>Multicrustacea</taxon>
        <taxon>Malacostraca</taxon>
        <taxon>Eumalacostraca</taxon>
        <taxon>Eucarida</taxon>
        <taxon>Decapoda</taxon>
        <taxon>Pleocyemata</taxon>
        <taxon>Anomura</taxon>
        <taxon>Galatheoidea</taxon>
        <taxon>Porcellanidae</taxon>
        <taxon>Petrolisthes</taxon>
    </lineage>
</organism>
<reference evidence="2" key="1">
    <citation type="submission" date="2023-11" db="EMBL/GenBank/DDBJ databases">
        <title>Genome assemblies of two species of porcelain crab, Petrolisthes cinctipes and Petrolisthes manimaculis (Anomura: Porcellanidae).</title>
        <authorList>
            <person name="Angst P."/>
        </authorList>
    </citation>
    <scope>NUCLEOTIDE SEQUENCE</scope>
    <source>
        <strain evidence="2">PB745_02</strain>
        <tissue evidence="2">Gill</tissue>
    </source>
</reference>
<dbReference type="AlphaFoldDB" id="A0AAE1PMT8"/>
<sequence length="67" mass="7102">MWPSSERNGVNVGPGESVRGSIQCDLVTAFTGRDGSVVSCSTHTGEGGRRDTQGKRKGKGRKEGHSR</sequence>
<dbReference type="Proteomes" id="UP001292094">
    <property type="component" value="Unassembled WGS sequence"/>
</dbReference>
<comment type="caution">
    <text evidence="2">The sequence shown here is derived from an EMBL/GenBank/DDBJ whole genome shotgun (WGS) entry which is preliminary data.</text>
</comment>